<evidence type="ECO:0000313" key="4">
    <source>
        <dbReference type="Proteomes" id="UP000251314"/>
    </source>
</evidence>
<dbReference type="Proteomes" id="UP000251314">
    <property type="component" value="Unassembled WGS sequence"/>
</dbReference>
<dbReference type="Proteomes" id="UP000736787">
    <property type="component" value="Unassembled WGS sequence"/>
</dbReference>
<dbReference type="VEuPathDB" id="FungiDB:PC110_g4290"/>
<reference evidence="3 4" key="1">
    <citation type="submission" date="2018-01" db="EMBL/GenBank/DDBJ databases">
        <title>Draft genome of the strawberry crown rot pathogen Phytophthora cactorum.</title>
        <authorList>
            <person name="Armitage A.D."/>
            <person name="Lysoe E."/>
            <person name="Nellist C.F."/>
            <person name="Harrison R.J."/>
            <person name="Brurberg M.B."/>
        </authorList>
    </citation>
    <scope>NUCLEOTIDE SEQUENCE [LARGE SCALE GENOMIC DNA]</scope>
    <source>
        <strain evidence="3 4">10300</strain>
    </source>
</reference>
<gene>
    <name evidence="3" type="ORF">PC110_g4290</name>
    <name evidence="2" type="ORF">PC117_g15357</name>
</gene>
<reference evidence="2" key="2">
    <citation type="submission" date="2018-10" db="EMBL/GenBank/DDBJ databases">
        <title>Effector identification in a new, highly contiguous assembly of the strawberry crown rot pathogen Phytophthora cactorum.</title>
        <authorList>
            <person name="Armitage A.D."/>
            <person name="Nellist C.F."/>
            <person name="Bates H."/>
            <person name="Vickerstaff R.J."/>
            <person name="Harrison R.J."/>
        </authorList>
    </citation>
    <scope>NUCLEOTIDE SEQUENCE</scope>
    <source>
        <strain evidence="2">4040</strain>
    </source>
</reference>
<comment type="caution">
    <text evidence="3">The sequence shown here is derived from an EMBL/GenBank/DDBJ whole genome shotgun (WGS) entry which is preliminary data.</text>
</comment>
<organism evidence="3 4">
    <name type="scientific">Phytophthora cactorum</name>
    <dbReference type="NCBI Taxonomy" id="29920"/>
    <lineage>
        <taxon>Eukaryota</taxon>
        <taxon>Sar</taxon>
        <taxon>Stramenopiles</taxon>
        <taxon>Oomycota</taxon>
        <taxon>Peronosporomycetes</taxon>
        <taxon>Peronosporales</taxon>
        <taxon>Peronosporaceae</taxon>
        <taxon>Phytophthora</taxon>
    </lineage>
</organism>
<dbReference type="AlphaFoldDB" id="A0A329SSF3"/>
<feature type="region of interest" description="Disordered" evidence="1">
    <location>
        <begin position="1"/>
        <end position="23"/>
    </location>
</feature>
<dbReference type="EMBL" id="RCMK01000509">
    <property type="protein sequence ID" value="KAG2924641.1"/>
    <property type="molecule type" value="Genomic_DNA"/>
</dbReference>
<evidence type="ECO:0000313" key="3">
    <source>
        <dbReference type="EMBL" id="RAW39495.1"/>
    </source>
</evidence>
<accession>A0A329SSF3</accession>
<protein>
    <submittedName>
        <fullName evidence="3">Uncharacterized protein</fullName>
    </submittedName>
</protein>
<evidence type="ECO:0000313" key="2">
    <source>
        <dbReference type="EMBL" id="KAG2924641.1"/>
    </source>
</evidence>
<dbReference type="EMBL" id="MJFZ01000065">
    <property type="protein sequence ID" value="RAW39495.1"/>
    <property type="molecule type" value="Genomic_DNA"/>
</dbReference>
<keyword evidence="4" id="KW-1185">Reference proteome</keyword>
<proteinExistence type="predicted"/>
<name>A0A329SSF3_9STRA</name>
<sequence>MENKHMPVTMAVTAKAPKNHREAVRSAHARDWREALIAEFKALKGSQI</sequence>
<dbReference type="OrthoDB" id="10286220at2759"/>
<evidence type="ECO:0000256" key="1">
    <source>
        <dbReference type="SAM" id="MobiDB-lite"/>
    </source>
</evidence>